<accession>A0A328AQV1</accession>
<dbReference type="EMBL" id="QFYR01000001">
    <property type="protein sequence ID" value="RAK57402.1"/>
    <property type="molecule type" value="Genomic_DNA"/>
</dbReference>
<sequence length="72" mass="7866">MARILINCPAGAGVVATGHRTQDIDLSQRFPPRSFRCKCGQVHQWDGDNAWAEVGLTESAKRAYGLAPEARI</sequence>
<evidence type="ECO:0000313" key="2">
    <source>
        <dbReference type="Proteomes" id="UP000249725"/>
    </source>
</evidence>
<organism evidence="1 2">
    <name type="scientific">Phenylobacterium deserti</name>
    <dbReference type="NCBI Taxonomy" id="1914756"/>
    <lineage>
        <taxon>Bacteria</taxon>
        <taxon>Pseudomonadati</taxon>
        <taxon>Pseudomonadota</taxon>
        <taxon>Alphaproteobacteria</taxon>
        <taxon>Caulobacterales</taxon>
        <taxon>Caulobacteraceae</taxon>
        <taxon>Phenylobacterium</taxon>
    </lineage>
</organism>
<dbReference type="OrthoDB" id="7960669at2"/>
<name>A0A328AQV1_9CAUL</name>
<reference evidence="2" key="1">
    <citation type="submission" date="2018-05" db="EMBL/GenBank/DDBJ databases">
        <authorList>
            <person name="Li X."/>
        </authorList>
    </citation>
    <scope>NUCLEOTIDE SEQUENCE [LARGE SCALE GENOMIC DNA]</scope>
    <source>
        <strain evidence="2">YIM 73061</strain>
    </source>
</reference>
<gene>
    <name evidence="1" type="ORF">DJ018_05535</name>
</gene>
<dbReference type="AlphaFoldDB" id="A0A328AQV1"/>
<evidence type="ECO:0000313" key="1">
    <source>
        <dbReference type="EMBL" id="RAK57402.1"/>
    </source>
</evidence>
<protein>
    <submittedName>
        <fullName evidence="1">Uncharacterized protein</fullName>
    </submittedName>
</protein>
<comment type="caution">
    <text evidence="1">The sequence shown here is derived from an EMBL/GenBank/DDBJ whole genome shotgun (WGS) entry which is preliminary data.</text>
</comment>
<dbReference type="Proteomes" id="UP000249725">
    <property type="component" value="Unassembled WGS sequence"/>
</dbReference>
<proteinExistence type="predicted"/>
<dbReference type="RefSeq" id="WP_111513854.1">
    <property type="nucleotide sequence ID" value="NZ_QFYR01000001.1"/>
</dbReference>
<keyword evidence="2" id="KW-1185">Reference proteome</keyword>